<dbReference type="VEuPathDB" id="VectorBase:AALB20_031776"/>
<dbReference type="Proteomes" id="UP000069272">
    <property type="component" value="Chromosome 2R"/>
</dbReference>
<dbReference type="EnsemblMetazoa" id="AALB008807-RA">
    <property type="protein sequence ID" value="AALB008807-PA"/>
    <property type="gene ID" value="AALB008807"/>
</dbReference>
<dbReference type="VEuPathDB" id="VectorBase:AALB008807"/>
<dbReference type="AlphaFoldDB" id="A0A182FQI5"/>
<keyword evidence="2" id="KW-1185">Reference proteome</keyword>
<accession>A0A182FQI5</accession>
<protein>
    <submittedName>
        <fullName evidence="1">Uncharacterized protein</fullName>
    </submittedName>
</protein>
<organism evidence="1 2">
    <name type="scientific">Anopheles albimanus</name>
    <name type="common">New world malaria mosquito</name>
    <dbReference type="NCBI Taxonomy" id="7167"/>
    <lineage>
        <taxon>Eukaryota</taxon>
        <taxon>Metazoa</taxon>
        <taxon>Ecdysozoa</taxon>
        <taxon>Arthropoda</taxon>
        <taxon>Hexapoda</taxon>
        <taxon>Insecta</taxon>
        <taxon>Pterygota</taxon>
        <taxon>Neoptera</taxon>
        <taxon>Endopterygota</taxon>
        <taxon>Diptera</taxon>
        <taxon>Nematocera</taxon>
        <taxon>Culicoidea</taxon>
        <taxon>Culicidae</taxon>
        <taxon>Anophelinae</taxon>
        <taxon>Anopheles</taxon>
    </lineage>
</organism>
<name>A0A182FQI5_ANOAL</name>
<reference evidence="1" key="2">
    <citation type="submission" date="2022-08" db="UniProtKB">
        <authorList>
            <consortium name="EnsemblMetazoa"/>
        </authorList>
    </citation>
    <scope>IDENTIFICATION</scope>
    <source>
        <strain evidence="1">STECLA/ALBI9_A</strain>
    </source>
</reference>
<evidence type="ECO:0000313" key="1">
    <source>
        <dbReference type="EnsemblMetazoa" id="AALB008807-PA"/>
    </source>
</evidence>
<sequence length="1021" mass="116348">MPIIGVTIASDTSEGGDTTQATVLLGRRMLVFGPNIRQVLAQFFSQSSEPSSPLFFGSRIALRLRTERDPFRLLRKRNIRPFDGKGVTLEREAGTSMILVDDTIKIPIKEFVLRCPGLFYGTESHPDLNLLLSQQRFFQRVANTSSMLWKIMRDCLSCKTFSQLQSKDQAVKQDLRQKYLSLQLFDGGQKIIELELRLQESSDRTRMDKSLQKLIRQLNSAEAFRYAAEYERLQAELLQVTDERNQKVLLWEKCKEQQDFAIMGEIVKERISLLKNQLHCVLDVHAVQLKDTEAKLEQVASIQGFQSKIVSLVESIVQMYRDLPDVISDAYQMEEISCSLMNNDSMQLLSSVDRNPYRTDYLLERKTEYAELNCRIRKAKEQSNNAEALLRMRIDQIHKFKDLCQSYTLANDVIPPDTLLQDLDELVTGQTQKLIELAKHESNLHAADETVWLKYGRIPTVCYEELVSIAAVKYVLDSVSLNVLNDFQGFYYEWAAENIPGACWVNGVSGTALFKSLDCANIVKQKTQELGVTSYRYLIVDLTNRRGRSSTLQNMWHGPGPQVRYNGPIVYSEMVEMVNDVVDSLLDKFRIRDEREIVHQDVQNLKSSYETTLSDLDHWFNIHEALPDQRMQLGFNITSFPKLVQEAKSAEKRVKQLQARYDSMRTLISKLETNTLPSMDQIEADNDRLRQRLQTIRANVGQTWKQYSAVMGTLSDACHEFEYMLVRFECHSESLETLYVERPLLAATYRKLIAHWIGCNETINHAILQVESIASDIVRPSEDAADALEQDIQALALKQQHLSIRVLSLDGQLQEYLRAHSLAGNPREIPSVEEATDQVRSLMSEIEQLQEALHRQAPALKANEVKRIKNRIEEIKGLQQLQKASCRVLNINNAIIPIIDVFNVHQLQELNAVLARVSLDLLDELGGILRVVFTYQATDGDGSNDETAITEDTVPLLILLIEINIGQIDFLLFRQLTILAVPGFDRVDLGQLSALDRCSVTTAVRQIAQELVDALLGERTA</sequence>
<reference evidence="1 2" key="1">
    <citation type="journal article" date="2017" name="G3 (Bethesda)">
        <title>The Physical Genome Mapping of Anopheles albimanus Corrected Scaffold Misassemblies and Identified Interarm Rearrangements in Genus Anopheles.</title>
        <authorList>
            <person name="Artemov G.N."/>
            <person name="Peery A.N."/>
            <person name="Jiang X."/>
            <person name="Tu Z."/>
            <person name="Stegniy V.N."/>
            <person name="Sharakhova M.V."/>
            <person name="Sharakhov I.V."/>
        </authorList>
    </citation>
    <scope>NUCLEOTIDE SEQUENCE [LARGE SCALE GENOMIC DNA]</scope>
    <source>
        <strain evidence="1 2">ALBI9_A</strain>
    </source>
</reference>
<proteinExistence type="predicted"/>
<evidence type="ECO:0000313" key="2">
    <source>
        <dbReference type="Proteomes" id="UP000069272"/>
    </source>
</evidence>